<organism evidence="2 3">
    <name type="scientific">Paraglomus brasilianum</name>
    <dbReference type="NCBI Taxonomy" id="144538"/>
    <lineage>
        <taxon>Eukaryota</taxon>
        <taxon>Fungi</taxon>
        <taxon>Fungi incertae sedis</taxon>
        <taxon>Mucoromycota</taxon>
        <taxon>Glomeromycotina</taxon>
        <taxon>Glomeromycetes</taxon>
        <taxon>Paraglomerales</taxon>
        <taxon>Paraglomeraceae</taxon>
        <taxon>Paraglomus</taxon>
    </lineage>
</organism>
<keyword evidence="3" id="KW-1185">Reference proteome</keyword>
<reference evidence="2" key="1">
    <citation type="submission" date="2021-06" db="EMBL/GenBank/DDBJ databases">
        <authorList>
            <person name="Kallberg Y."/>
            <person name="Tangrot J."/>
            <person name="Rosling A."/>
        </authorList>
    </citation>
    <scope>NUCLEOTIDE SEQUENCE</scope>
    <source>
        <strain evidence="2">BR232B</strain>
    </source>
</reference>
<evidence type="ECO:0000313" key="2">
    <source>
        <dbReference type="EMBL" id="CAG8622583.1"/>
    </source>
</evidence>
<comment type="caution">
    <text evidence="2">The sequence shown here is derived from an EMBL/GenBank/DDBJ whole genome shotgun (WGS) entry which is preliminary data.</text>
</comment>
<proteinExistence type="predicted"/>
<protein>
    <submittedName>
        <fullName evidence="2">6524_t:CDS:1</fullName>
    </submittedName>
</protein>
<accession>A0A9N9D299</accession>
<evidence type="ECO:0000313" key="3">
    <source>
        <dbReference type="Proteomes" id="UP000789739"/>
    </source>
</evidence>
<name>A0A9N9D299_9GLOM</name>
<feature type="region of interest" description="Disordered" evidence="1">
    <location>
        <begin position="40"/>
        <end position="59"/>
    </location>
</feature>
<dbReference type="EMBL" id="CAJVPI010001668">
    <property type="protein sequence ID" value="CAG8622583.1"/>
    <property type="molecule type" value="Genomic_DNA"/>
</dbReference>
<dbReference type="AlphaFoldDB" id="A0A9N9D299"/>
<gene>
    <name evidence="2" type="ORF">PBRASI_LOCUS8794</name>
</gene>
<sequence>MSRLKHCDDGPPPERLPLSKHPEEKDSIQLQMYTKSLEMTGNPQRPRFVTQQESVQRRPRTTDLRQRYPGHEIISDIGSLNWKRRGLKQGSKSYAALTDIEIWYRPAP</sequence>
<evidence type="ECO:0000256" key="1">
    <source>
        <dbReference type="SAM" id="MobiDB-lite"/>
    </source>
</evidence>
<feature type="region of interest" description="Disordered" evidence="1">
    <location>
        <begin position="1"/>
        <end position="25"/>
    </location>
</feature>
<dbReference type="Proteomes" id="UP000789739">
    <property type="component" value="Unassembled WGS sequence"/>
</dbReference>
<feature type="compositionally biased region" description="Polar residues" evidence="1">
    <location>
        <begin position="40"/>
        <end position="54"/>
    </location>
</feature>